<dbReference type="Gene3D" id="1.10.443.10">
    <property type="entry name" value="Intergrase catalytic core"/>
    <property type="match status" value="1"/>
</dbReference>
<dbReference type="Proteomes" id="UP001153328">
    <property type="component" value="Unassembled WGS sequence"/>
</dbReference>
<evidence type="ECO:0000256" key="1">
    <source>
        <dbReference type="ARBA" id="ARBA00023172"/>
    </source>
</evidence>
<keyword evidence="4" id="KW-1185">Reference proteome</keyword>
<dbReference type="SUPFAM" id="SSF56349">
    <property type="entry name" value="DNA breaking-rejoining enzymes"/>
    <property type="match status" value="1"/>
</dbReference>
<evidence type="ECO:0000313" key="3">
    <source>
        <dbReference type="EMBL" id="CAG7603319.1"/>
    </source>
</evidence>
<dbReference type="InterPro" id="IPR013762">
    <property type="entry name" value="Integrase-like_cat_sf"/>
</dbReference>
<dbReference type="GO" id="GO:0003677">
    <property type="term" value="F:DNA binding"/>
    <property type="evidence" value="ECO:0007669"/>
    <property type="project" value="InterPro"/>
</dbReference>
<reference evidence="3" key="1">
    <citation type="submission" date="2021-06" db="EMBL/GenBank/DDBJ databases">
        <authorList>
            <person name="Arsene-Ploetze F."/>
        </authorList>
    </citation>
    <scope>NUCLEOTIDE SEQUENCE</scope>
    <source>
        <strain evidence="3">SBRY1</strain>
    </source>
</reference>
<feature type="compositionally biased region" description="Basic and acidic residues" evidence="2">
    <location>
        <begin position="695"/>
        <end position="707"/>
    </location>
</feature>
<gene>
    <name evidence="3" type="ORF">SBRY_10608</name>
</gene>
<keyword evidence="1" id="KW-0233">DNA recombination</keyword>
<dbReference type="AlphaFoldDB" id="A0A9W4GW79"/>
<dbReference type="InterPro" id="IPR011010">
    <property type="entry name" value="DNA_brk_join_enz"/>
</dbReference>
<comment type="caution">
    <text evidence="3">The sequence shown here is derived from an EMBL/GenBank/DDBJ whole genome shotgun (WGS) entry which is preliminary data.</text>
</comment>
<name>A0A9W4GW79_9ACTN</name>
<protein>
    <submittedName>
        <fullName evidence="3">Phage integrase family domain protein</fullName>
    </submittedName>
</protein>
<dbReference type="EMBL" id="CAJVAX010000001">
    <property type="protein sequence ID" value="CAG7603319.1"/>
    <property type="molecule type" value="Genomic_DNA"/>
</dbReference>
<accession>A0A9W4GW79</accession>
<dbReference type="GO" id="GO:0015074">
    <property type="term" value="P:DNA integration"/>
    <property type="evidence" value="ECO:0007669"/>
    <property type="project" value="InterPro"/>
</dbReference>
<proteinExistence type="predicted"/>
<organism evidence="3 4">
    <name type="scientific">Actinacidiphila bryophytorum</name>
    <dbReference type="NCBI Taxonomy" id="1436133"/>
    <lineage>
        <taxon>Bacteria</taxon>
        <taxon>Bacillati</taxon>
        <taxon>Actinomycetota</taxon>
        <taxon>Actinomycetes</taxon>
        <taxon>Kitasatosporales</taxon>
        <taxon>Streptomycetaceae</taxon>
        <taxon>Actinacidiphila</taxon>
    </lineage>
</organism>
<evidence type="ECO:0000256" key="2">
    <source>
        <dbReference type="SAM" id="MobiDB-lite"/>
    </source>
</evidence>
<feature type="region of interest" description="Disordered" evidence="2">
    <location>
        <begin position="667"/>
        <end position="707"/>
    </location>
</feature>
<evidence type="ECO:0000313" key="4">
    <source>
        <dbReference type="Proteomes" id="UP001153328"/>
    </source>
</evidence>
<sequence>MTIPAHLQVPAADSPVPWPDDDVPVLRNRPVRLGTDTAGLSRFGDDVWNIRPAHRDAHTGISSLNLLVFPKPLRRQFRTVLLAALDHPQPVEPTGLQRSAEYIGIGSMPGLLRDLQLFARWMHSRGFRHISNITDHDLDTYLSHVLGTTMSLGRKADVLGAVRTLWLFRDVLPIACRLNAQFPWPGRSANELVGLRSAGGENKRPRIHDATMEALLAWSLLMVEQIGPDVRDAWHEYTQLCRGEHPSQAIYSGTAGPRLHTYVDFCRRTGTPLPGTPGPEGPQINYGHVLRLIGLDDKSQFSPTQKRWLARQGLVVAERSSVGAVTGQIQGRPWRDAPLTVGELPGLWRRLNGALFTVVCYLSGMRPGEVLSLRRGCRGTDEATGQLVVHGHRGKGYDRAPDTPDRVEPARPWVVVDAVHDAIALLESLHDQPYLFPAQLRAGSFRPSATHARTCSAVNRDIADFAAWVNQSFRRADGSAPIPDDPAGKLNASRFRRTLARFIVRRPRGLIAAALQYGHVDTKVTLNYAGAPDTEWLQDVAVEKLELILEQISEDAQRLAAGEHVSGPSADEYRRRVTCAAEFPGRTVISPRSAARLLAGTDPQVHHGEGMTCVWRPETAACRASRLAQGLPEPAGPEESECRSSCTNLAFTDRDIAHRKQDLRDWEAAASDPLTPRPLRDRATAQAERITSLIRHHEQDRTEGAPA</sequence>
<dbReference type="GO" id="GO:0006310">
    <property type="term" value="P:DNA recombination"/>
    <property type="evidence" value="ECO:0007669"/>
    <property type="project" value="UniProtKB-KW"/>
</dbReference>